<evidence type="ECO:0000313" key="2">
    <source>
        <dbReference type="Proteomes" id="UP000707535"/>
    </source>
</evidence>
<reference evidence="1" key="2">
    <citation type="submission" date="2021-09" db="EMBL/GenBank/DDBJ databases">
        <authorList>
            <person name="Gilroy R."/>
        </authorList>
    </citation>
    <scope>NUCLEOTIDE SEQUENCE</scope>
    <source>
        <strain evidence="1">CHK174-6876</strain>
    </source>
</reference>
<dbReference type="AlphaFoldDB" id="A0A921F7T2"/>
<dbReference type="Proteomes" id="UP000707535">
    <property type="component" value="Unassembled WGS sequence"/>
</dbReference>
<evidence type="ECO:0000313" key="1">
    <source>
        <dbReference type="EMBL" id="HJE96551.1"/>
    </source>
</evidence>
<name>A0A921F7T2_9LACO</name>
<comment type="caution">
    <text evidence="1">The sequence shown here is derived from an EMBL/GenBank/DDBJ whole genome shotgun (WGS) entry which is preliminary data.</text>
</comment>
<organism evidence="1 2">
    <name type="scientific">Ligilactobacillus acidipiscis</name>
    <dbReference type="NCBI Taxonomy" id="89059"/>
    <lineage>
        <taxon>Bacteria</taxon>
        <taxon>Bacillati</taxon>
        <taxon>Bacillota</taxon>
        <taxon>Bacilli</taxon>
        <taxon>Lactobacillales</taxon>
        <taxon>Lactobacillaceae</taxon>
        <taxon>Ligilactobacillus</taxon>
    </lineage>
</organism>
<reference evidence="1" key="1">
    <citation type="journal article" date="2021" name="PeerJ">
        <title>Extensive microbial diversity within the chicken gut microbiome revealed by metagenomics and culture.</title>
        <authorList>
            <person name="Gilroy R."/>
            <person name="Ravi A."/>
            <person name="Getino M."/>
            <person name="Pursley I."/>
            <person name="Horton D.L."/>
            <person name="Alikhan N.F."/>
            <person name="Baker D."/>
            <person name="Gharbi K."/>
            <person name="Hall N."/>
            <person name="Watson M."/>
            <person name="Adriaenssens E.M."/>
            <person name="Foster-Nyarko E."/>
            <person name="Jarju S."/>
            <person name="Secka A."/>
            <person name="Antonio M."/>
            <person name="Oren A."/>
            <person name="Chaudhuri R.R."/>
            <person name="La Ragione R."/>
            <person name="Hildebrand F."/>
            <person name="Pallen M.J."/>
        </authorList>
    </citation>
    <scope>NUCLEOTIDE SEQUENCE</scope>
    <source>
        <strain evidence="1">CHK174-6876</strain>
    </source>
</reference>
<sequence>MTSNAVKEQFKIRRLTEPHKGEIAEVVIYANGSYSVTGKNWGTAGPGPIDDLFRHKSFERLPEELDIFDCLADIKKAGSL</sequence>
<dbReference type="EMBL" id="DYXG01000025">
    <property type="protein sequence ID" value="HJE96551.1"/>
    <property type="molecule type" value="Genomic_DNA"/>
</dbReference>
<proteinExistence type="predicted"/>
<protein>
    <submittedName>
        <fullName evidence="1">Uncharacterized protein</fullName>
    </submittedName>
</protein>
<accession>A0A921F7T2</accession>
<gene>
    <name evidence="1" type="ORF">K8V00_02930</name>
</gene>